<keyword evidence="2" id="KW-0808">Transferase</keyword>
<dbReference type="Gene3D" id="3.40.630.30">
    <property type="match status" value="1"/>
</dbReference>
<dbReference type="PROSITE" id="PS51186">
    <property type="entry name" value="GNAT"/>
    <property type="match status" value="1"/>
</dbReference>
<dbReference type="SUPFAM" id="SSF55729">
    <property type="entry name" value="Acyl-CoA N-acyltransferases (Nat)"/>
    <property type="match status" value="1"/>
</dbReference>
<sequence length="182" mass="20324">MDKPTLQGEMIVLRPVRPDDADAMWDMLADAEGNRLTGTTATFTREQIDAWCASRATAEGRYDFAVTANGSDEFLGEIVLNDIDDVVRKANLRLSMRPAYRGRGYGTEGIQLVLGLAFDGLGLHRVELDVLSINARAKSLYENLGFRVEGRRRDAYRDGDGWCDAIDMSILEDEYRATQVEP</sequence>
<gene>
    <name evidence="2" type="ORF">CBZ_16180</name>
</gene>
<proteinExistence type="predicted"/>
<evidence type="ECO:0000313" key="3">
    <source>
        <dbReference type="Proteomes" id="UP000289954"/>
    </source>
</evidence>
<organism evidence="2 3">
    <name type="scientific">Cellulomonas biazotea</name>
    <dbReference type="NCBI Taxonomy" id="1709"/>
    <lineage>
        <taxon>Bacteria</taxon>
        <taxon>Bacillati</taxon>
        <taxon>Actinomycetota</taxon>
        <taxon>Actinomycetes</taxon>
        <taxon>Micrococcales</taxon>
        <taxon>Cellulomonadaceae</taxon>
        <taxon>Cellulomonas</taxon>
    </lineage>
</organism>
<reference evidence="2 3" key="1">
    <citation type="submission" date="2019-01" db="EMBL/GenBank/DDBJ databases">
        <title>Draft genome sequence of Cellulomonas takizawaensis strain TKZ-21.</title>
        <authorList>
            <person name="Yamamura H."/>
            <person name="Hayashi T."/>
            <person name="Hamada M."/>
            <person name="Serisawa Y."/>
            <person name="Matsuyama K."/>
            <person name="Nakagawa Y."/>
            <person name="Otoguro M."/>
            <person name="Yanagida F."/>
            <person name="Hayakawa M."/>
        </authorList>
    </citation>
    <scope>NUCLEOTIDE SEQUENCE [LARGE SCALE GENOMIC DNA]</scope>
    <source>
        <strain evidence="2 3">NBRC12680</strain>
    </source>
</reference>
<evidence type="ECO:0000259" key="1">
    <source>
        <dbReference type="PROSITE" id="PS51186"/>
    </source>
</evidence>
<name>A0A402DR01_9CELL</name>
<accession>A0A402DR01</accession>
<comment type="caution">
    <text evidence="2">The sequence shown here is derived from an EMBL/GenBank/DDBJ whole genome shotgun (WGS) entry which is preliminary data.</text>
</comment>
<keyword evidence="3" id="KW-1185">Reference proteome</keyword>
<protein>
    <submittedName>
        <fullName evidence="2">Acetyltransferase</fullName>
    </submittedName>
</protein>
<dbReference type="Pfam" id="PF13302">
    <property type="entry name" value="Acetyltransf_3"/>
    <property type="match status" value="1"/>
</dbReference>
<dbReference type="InterPro" id="IPR016181">
    <property type="entry name" value="Acyl_CoA_acyltransferase"/>
</dbReference>
<dbReference type="Proteomes" id="UP000289954">
    <property type="component" value="Unassembled WGS sequence"/>
</dbReference>
<dbReference type="AlphaFoldDB" id="A0A402DR01"/>
<dbReference type="EMBL" id="BIMR01000107">
    <property type="protein sequence ID" value="GCE76562.1"/>
    <property type="molecule type" value="Genomic_DNA"/>
</dbReference>
<evidence type="ECO:0000313" key="2">
    <source>
        <dbReference type="EMBL" id="GCE76562.1"/>
    </source>
</evidence>
<dbReference type="PANTHER" id="PTHR43415">
    <property type="entry name" value="SPERMIDINE N(1)-ACETYLTRANSFERASE"/>
    <property type="match status" value="1"/>
</dbReference>
<feature type="domain" description="N-acetyltransferase" evidence="1">
    <location>
        <begin position="11"/>
        <end position="173"/>
    </location>
</feature>
<dbReference type="PANTHER" id="PTHR43415:SF3">
    <property type="entry name" value="GNAT-FAMILY ACETYLTRANSFERASE"/>
    <property type="match status" value="1"/>
</dbReference>
<dbReference type="RefSeq" id="WP_130781157.1">
    <property type="nucleotide sequence ID" value="NZ_BIMR01000107.1"/>
</dbReference>
<dbReference type="OrthoDB" id="9814648at2"/>
<dbReference type="InterPro" id="IPR000182">
    <property type="entry name" value="GNAT_dom"/>
</dbReference>
<dbReference type="GO" id="GO:0016747">
    <property type="term" value="F:acyltransferase activity, transferring groups other than amino-acyl groups"/>
    <property type="evidence" value="ECO:0007669"/>
    <property type="project" value="InterPro"/>
</dbReference>